<organism evidence="1 2">
    <name type="scientific">Metabacillus sediminilitoris</name>
    <dbReference type="NCBI Taxonomy" id="2567941"/>
    <lineage>
        <taxon>Bacteria</taxon>
        <taxon>Bacillati</taxon>
        <taxon>Bacillota</taxon>
        <taxon>Bacilli</taxon>
        <taxon>Bacillales</taxon>
        <taxon>Bacillaceae</taxon>
        <taxon>Metabacillus</taxon>
    </lineage>
</organism>
<evidence type="ECO:0000313" key="2">
    <source>
        <dbReference type="Proteomes" id="UP000310334"/>
    </source>
</evidence>
<evidence type="ECO:0000313" key="1">
    <source>
        <dbReference type="EMBL" id="THF83167.1"/>
    </source>
</evidence>
<keyword evidence="2" id="KW-1185">Reference proteome</keyword>
<dbReference type="RefSeq" id="WP_136351397.1">
    <property type="nucleotide sequence ID" value="NZ_CP046266.1"/>
</dbReference>
<name>A0A4S4C5Q8_9BACI</name>
<dbReference type="EMBL" id="SSNT01000001">
    <property type="protein sequence ID" value="THF83167.1"/>
    <property type="molecule type" value="Genomic_DNA"/>
</dbReference>
<dbReference type="Pfam" id="PF05145">
    <property type="entry name" value="AbrB"/>
    <property type="match status" value="1"/>
</dbReference>
<dbReference type="NCBIfam" id="TIGR03082">
    <property type="entry name" value="Gneg_AbrB_dup"/>
    <property type="match status" value="2"/>
</dbReference>
<comment type="caution">
    <text evidence="1">The sequence shown here is derived from an EMBL/GenBank/DDBJ whole genome shotgun (WGS) entry which is preliminary data.</text>
</comment>
<dbReference type="Proteomes" id="UP000310334">
    <property type="component" value="Unassembled WGS sequence"/>
</dbReference>
<reference evidence="1 2" key="1">
    <citation type="submission" date="2019-04" db="EMBL/GenBank/DDBJ databases">
        <title>Bacillus sediminilitoris sp. nov., isolated from a tidal flat sediment on the East China Sea.</title>
        <authorList>
            <person name="Wei Y."/>
            <person name="Mao H."/>
            <person name="Fang J."/>
        </authorList>
    </citation>
    <scope>NUCLEOTIDE SEQUENCE [LARGE SCALE GENOMIC DNA]</scope>
    <source>
        <strain evidence="1 2">DSL-17</strain>
    </source>
</reference>
<dbReference type="InterPro" id="IPR017516">
    <property type="entry name" value="AbrB_dup"/>
</dbReference>
<protein>
    <submittedName>
        <fullName evidence="1">AbrB family transcriptional regulator</fullName>
    </submittedName>
</protein>
<dbReference type="OrthoDB" id="5460360at2"/>
<dbReference type="PIRSF" id="PIRSF038991">
    <property type="entry name" value="Protein_AbrB"/>
    <property type="match status" value="1"/>
</dbReference>
<dbReference type="AlphaFoldDB" id="A0A4S4C5Q8"/>
<accession>A0A4S4C5Q8</accession>
<dbReference type="PANTHER" id="PTHR38457">
    <property type="entry name" value="REGULATOR ABRB-RELATED"/>
    <property type="match status" value="1"/>
</dbReference>
<dbReference type="GO" id="GO:0016020">
    <property type="term" value="C:membrane"/>
    <property type="evidence" value="ECO:0007669"/>
    <property type="project" value="InterPro"/>
</dbReference>
<sequence length="355" mass="38746">MIQSITNVLLPYIIGSIGGLLFSFFHIPLAWILGPMTILIIWRSIFVTGKQLYQPLIIKNGSFIILGISFGLAFTKETFLIVGPYLVPFLITVISLILISILNGFLISKLVKIDINTSIFASIPGGLSEMVAASQSLHANTSLVTIFQTVRLLTVVLFVPFTIQHLFQPQLDVQSFDALQGQSSFLSYSWFVLAGIVGWLLNKKVPAAFVIGPLLTTSIVNILGISLPSIHDFFLILAQLTIGIGLGLMITFEDLKLGGKYCGYYFLTSILLIIASFGFGYLFSLVTDLDIATAILSLAPGGLVEMVLTASVIDANPAIVSSLQFIRLLFIIGFVPSILKYWLNNSSLEEKTLSK</sequence>
<proteinExistence type="predicted"/>
<gene>
    <name evidence="1" type="ORF">E6W99_02020</name>
</gene>
<dbReference type="PANTHER" id="PTHR38457:SF1">
    <property type="entry name" value="REGULATOR ABRB-RELATED"/>
    <property type="match status" value="1"/>
</dbReference>
<dbReference type="GO" id="GO:0010468">
    <property type="term" value="P:regulation of gene expression"/>
    <property type="evidence" value="ECO:0007669"/>
    <property type="project" value="InterPro"/>
</dbReference>
<dbReference type="InterPro" id="IPR007820">
    <property type="entry name" value="AbrB_fam"/>
</dbReference>